<sequence length="336" mass="36203">MGGGTMLRGVAKLASFGSAARAGGGAGAAAICSTCSGAHNGPLRAAAAASSSDCVCDKAVGASPSQSLLQSGGPPRCYYDQEDWVFTGDELERPEYSIRDHLVFGKPPTHEEVEEATSELQNALSLGLVVAPEAAGDGFLPPFSTNEGDATYCDHENVRTEGRKVHPEQKVDWIEPQLVYSGRGNIQAGYVAEAFHWLQTTPKVQGVVMSLAQDKAVWDAILNNDKVKEFRQQLQESGGHFNLDNKDLPCNDGKSEEKADSASGGFNFLFNLFEGAKNTAFHVKEILMDFIKNMLFTDKNLAGEKDRDTADWTVKSCFMLAMIVTFIVLVKRVGAV</sequence>
<proteinExistence type="predicted"/>
<dbReference type="EMBL" id="CM055100">
    <property type="protein sequence ID" value="KAJ7542744.1"/>
    <property type="molecule type" value="Genomic_DNA"/>
</dbReference>
<reference evidence="2" key="1">
    <citation type="journal article" date="2024" name="Proc. Natl. Acad. Sci. U.S.A.">
        <title>Extraordinary preservation of gene collinearity over three hundred million years revealed in homosporous lycophytes.</title>
        <authorList>
            <person name="Li C."/>
            <person name="Wickell D."/>
            <person name="Kuo L.Y."/>
            <person name="Chen X."/>
            <person name="Nie B."/>
            <person name="Liao X."/>
            <person name="Peng D."/>
            <person name="Ji J."/>
            <person name="Jenkins J."/>
            <person name="Williams M."/>
            <person name="Shu S."/>
            <person name="Plott C."/>
            <person name="Barry K."/>
            <person name="Rajasekar S."/>
            <person name="Grimwood J."/>
            <person name="Han X."/>
            <person name="Sun S."/>
            <person name="Hou Z."/>
            <person name="He W."/>
            <person name="Dai G."/>
            <person name="Sun C."/>
            <person name="Schmutz J."/>
            <person name="Leebens-Mack J.H."/>
            <person name="Li F.W."/>
            <person name="Wang L."/>
        </authorList>
    </citation>
    <scope>NUCLEOTIDE SEQUENCE [LARGE SCALE GENOMIC DNA]</scope>
    <source>
        <strain evidence="2">cv. PW_Plant_1</strain>
    </source>
</reference>
<name>A0ACC2CL55_DIPCM</name>
<accession>A0ACC2CL55</accession>
<gene>
    <name evidence="1" type="ORF">O6H91_09G009700</name>
</gene>
<evidence type="ECO:0000313" key="2">
    <source>
        <dbReference type="Proteomes" id="UP001162992"/>
    </source>
</evidence>
<comment type="caution">
    <text evidence="1">The sequence shown here is derived from an EMBL/GenBank/DDBJ whole genome shotgun (WGS) entry which is preliminary data.</text>
</comment>
<keyword evidence="2" id="KW-1185">Reference proteome</keyword>
<evidence type="ECO:0000313" key="1">
    <source>
        <dbReference type="EMBL" id="KAJ7542744.1"/>
    </source>
</evidence>
<dbReference type="Proteomes" id="UP001162992">
    <property type="component" value="Chromosome 9"/>
</dbReference>
<protein>
    <submittedName>
        <fullName evidence="1">Uncharacterized protein</fullName>
    </submittedName>
</protein>
<organism evidence="1 2">
    <name type="scientific">Diphasiastrum complanatum</name>
    <name type="common">Issler's clubmoss</name>
    <name type="synonym">Lycopodium complanatum</name>
    <dbReference type="NCBI Taxonomy" id="34168"/>
    <lineage>
        <taxon>Eukaryota</taxon>
        <taxon>Viridiplantae</taxon>
        <taxon>Streptophyta</taxon>
        <taxon>Embryophyta</taxon>
        <taxon>Tracheophyta</taxon>
        <taxon>Lycopodiopsida</taxon>
        <taxon>Lycopodiales</taxon>
        <taxon>Lycopodiaceae</taxon>
        <taxon>Lycopodioideae</taxon>
        <taxon>Diphasiastrum</taxon>
    </lineage>
</organism>